<accession>A0A166C7J8</accession>
<sequence length="203" mass="22919">MKVAVIPDAAMMIVHLIGKNGHEYLSPTNLSEEKLRAKDPYDESTVDYDAPPYNMTEESTLVGNKYVSGEAPSGVKGRMSLYDNIITNAEAAVILGRPPKNYKKMYNTLNHLILFGSVSCINHHSLVVKLIKQKNIPILQVSFPTTRDEIIRMIGKVNCFLKNLDKIEPKLINDDNLDINLRKKQDKYSLNDFKKIIRDNSGV</sequence>
<dbReference type="InterPro" id="IPR012356">
    <property type="entry name" value="Methan_mark_5"/>
</dbReference>
<dbReference type="AlphaFoldDB" id="A0A166C7J8"/>
<protein>
    <submittedName>
        <fullName evidence="1">Uncharacterized protein</fullName>
    </submittedName>
</protein>
<organism evidence="1 2">
    <name type="scientific">Methanobrevibacter oralis</name>
    <dbReference type="NCBI Taxonomy" id="66851"/>
    <lineage>
        <taxon>Archaea</taxon>
        <taxon>Methanobacteriati</taxon>
        <taxon>Methanobacteriota</taxon>
        <taxon>Methanomada group</taxon>
        <taxon>Methanobacteria</taxon>
        <taxon>Methanobacteriales</taxon>
        <taxon>Methanobacteriaceae</taxon>
        <taxon>Methanobrevibacter</taxon>
    </lineage>
</organism>
<dbReference type="RefSeq" id="WP_042693161.1">
    <property type="nucleotide sequence ID" value="NZ_CABMAB010000019.1"/>
</dbReference>
<dbReference type="Pfam" id="PF09885">
    <property type="entry name" value="DUF2112"/>
    <property type="match status" value="1"/>
</dbReference>
<dbReference type="PATRIC" id="fig|66851.6.peg.1474"/>
<reference evidence="2" key="1">
    <citation type="journal article" date="2016" name="Genome Announc.">
        <title>Draft Genome Sequences of Methanobrevibacter curvatus DSM11111, Methanobrevibacter cuticularis DSM11139, Methanobrevibacter filiformis DSM11501, and Methanobrevibacter oralis DSM7256.</title>
        <authorList>
            <person name="Poehlein A."/>
            <person name="Seedorf H."/>
        </authorList>
    </citation>
    <scope>NUCLEOTIDE SEQUENCE [LARGE SCALE GENOMIC DNA]</scope>
    <source>
        <strain evidence="2">DSM 7256 / JCM 30027 / ZR</strain>
    </source>
</reference>
<keyword evidence="2" id="KW-1185">Reference proteome</keyword>
<name>A0A166C7J8_METOA</name>
<dbReference type="Proteomes" id="UP000077428">
    <property type="component" value="Unassembled WGS sequence"/>
</dbReference>
<dbReference type="EMBL" id="LWMU01000080">
    <property type="protein sequence ID" value="KZX11937.1"/>
    <property type="molecule type" value="Genomic_DNA"/>
</dbReference>
<proteinExistence type="predicted"/>
<evidence type="ECO:0000313" key="1">
    <source>
        <dbReference type="EMBL" id="KZX11937.1"/>
    </source>
</evidence>
<comment type="caution">
    <text evidence="1">The sequence shown here is derived from an EMBL/GenBank/DDBJ whole genome shotgun (WGS) entry which is preliminary data.</text>
</comment>
<evidence type="ECO:0000313" key="2">
    <source>
        <dbReference type="Proteomes" id="UP000077428"/>
    </source>
</evidence>
<dbReference type="OrthoDB" id="82522at2157"/>
<gene>
    <name evidence="1" type="ORF">MBORA_13560</name>
</gene>